<dbReference type="Proteomes" id="UP000828390">
    <property type="component" value="Unassembled WGS sequence"/>
</dbReference>
<dbReference type="AlphaFoldDB" id="A0A9D4DQN0"/>
<comment type="caution">
    <text evidence="1">The sequence shown here is derived from an EMBL/GenBank/DDBJ whole genome shotgun (WGS) entry which is preliminary data.</text>
</comment>
<accession>A0A9D4DQN0</accession>
<reference evidence="1" key="1">
    <citation type="journal article" date="2019" name="bioRxiv">
        <title>The Genome of the Zebra Mussel, Dreissena polymorpha: A Resource for Invasive Species Research.</title>
        <authorList>
            <person name="McCartney M.A."/>
            <person name="Auch B."/>
            <person name="Kono T."/>
            <person name="Mallez S."/>
            <person name="Zhang Y."/>
            <person name="Obille A."/>
            <person name="Becker A."/>
            <person name="Abrahante J.E."/>
            <person name="Garbe J."/>
            <person name="Badalamenti J.P."/>
            <person name="Herman A."/>
            <person name="Mangelson H."/>
            <person name="Liachko I."/>
            <person name="Sullivan S."/>
            <person name="Sone E.D."/>
            <person name="Koren S."/>
            <person name="Silverstein K.A.T."/>
            <person name="Beckman K.B."/>
            <person name="Gohl D.M."/>
        </authorList>
    </citation>
    <scope>NUCLEOTIDE SEQUENCE</scope>
    <source>
        <strain evidence="1">Duluth1</strain>
        <tissue evidence="1">Whole animal</tissue>
    </source>
</reference>
<proteinExistence type="predicted"/>
<reference evidence="1" key="2">
    <citation type="submission" date="2020-11" db="EMBL/GenBank/DDBJ databases">
        <authorList>
            <person name="McCartney M.A."/>
            <person name="Auch B."/>
            <person name="Kono T."/>
            <person name="Mallez S."/>
            <person name="Becker A."/>
            <person name="Gohl D.M."/>
            <person name="Silverstein K.A.T."/>
            <person name="Koren S."/>
            <person name="Bechman K.B."/>
            <person name="Herman A."/>
            <person name="Abrahante J.E."/>
            <person name="Garbe J."/>
        </authorList>
    </citation>
    <scope>NUCLEOTIDE SEQUENCE</scope>
    <source>
        <strain evidence="1">Duluth1</strain>
        <tissue evidence="1">Whole animal</tissue>
    </source>
</reference>
<dbReference type="EMBL" id="JAIWYP010000010">
    <property type="protein sequence ID" value="KAH3753448.1"/>
    <property type="molecule type" value="Genomic_DNA"/>
</dbReference>
<name>A0A9D4DQN0_DREPO</name>
<evidence type="ECO:0000313" key="2">
    <source>
        <dbReference type="Proteomes" id="UP000828390"/>
    </source>
</evidence>
<evidence type="ECO:0000313" key="1">
    <source>
        <dbReference type="EMBL" id="KAH3753448.1"/>
    </source>
</evidence>
<organism evidence="1 2">
    <name type="scientific">Dreissena polymorpha</name>
    <name type="common">Zebra mussel</name>
    <name type="synonym">Mytilus polymorpha</name>
    <dbReference type="NCBI Taxonomy" id="45954"/>
    <lineage>
        <taxon>Eukaryota</taxon>
        <taxon>Metazoa</taxon>
        <taxon>Spiralia</taxon>
        <taxon>Lophotrochozoa</taxon>
        <taxon>Mollusca</taxon>
        <taxon>Bivalvia</taxon>
        <taxon>Autobranchia</taxon>
        <taxon>Heteroconchia</taxon>
        <taxon>Euheterodonta</taxon>
        <taxon>Imparidentia</taxon>
        <taxon>Neoheterodontei</taxon>
        <taxon>Myida</taxon>
        <taxon>Dreissenoidea</taxon>
        <taxon>Dreissenidae</taxon>
        <taxon>Dreissena</taxon>
    </lineage>
</organism>
<gene>
    <name evidence="1" type="ORF">DPMN_188085</name>
</gene>
<sequence length="99" mass="11220">MWHIPRASSSPTRSCGTSHEPVLLLPDHVAHPTGLFFSYQIMWHIPRACSSPTRSCGTSHGPVLLLPDHVAHPMGLFFSYQIMWRVLHLPLALSEKRQR</sequence>
<keyword evidence="2" id="KW-1185">Reference proteome</keyword>
<protein>
    <submittedName>
        <fullName evidence="1">Uncharacterized protein</fullName>
    </submittedName>
</protein>